<organism evidence="3 4">
    <name type="scientific">Cryptotermes secundus</name>
    <dbReference type="NCBI Taxonomy" id="105785"/>
    <lineage>
        <taxon>Eukaryota</taxon>
        <taxon>Metazoa</taxon>
        <taxon>Ecdysozoa</taxon>
        <taxon>Arthropoda</taxon>
        <taxon>Hexapoda</taxon>
        <taxon>Insecta</taxon>
        <taxon>Pterygota</taxon>
        <taxon>Neoptera</taxon>
        <taxon>Polyneoptera</taxon>
        <taxon>Dictyoptera</taxon>
        <taxon>Blattodea</taxon>
        <taxon>Blattoidea</taxon>
        <taxon>Termitoidae</taxon>
        <taxon>Kalotermitidae</taxon>
        <taxon>Cryptotermitinae</taxon>
        <taxon>Cryptotermes</taxon>
    </lineage>
</organism>
<evidence type="ECO:0000256" key="2">
    <source>
        <dbReference type="SAM" id="MobiDB-lite"/>
    </source>
</evidence>
<dbReference type="GO" id="GO:0007052">
    <property type="term" value="P:mitotic spindle organization"/>
    <property type="evidence" value="ECO:0007669"/>
    <property type="project" value="TreeGrafter"/>
</dbReference>
<dbReference type="Pfam" id="PF03359">
    <property type="entry name" value="GKAP"/>
    <property type="match status" value="1"/>
</dbReference>
<feature type="compositionally biased region" description="Polar residues" evidence="2">
    <location>
        <begin position="189"/>
        <end position="199"/>
    </location>
</feature>
<name>A0A2J7QJR2_9NEOP</name>
<feature type="compositionally biased region" description="Polar residues" evidence="2">
    <location>
        <begin position="548"/>
        <end position="567"/>
    </location>
</feature>
<feature type="region of interest" description="Disordered" evidence="2">
    <location>
        <begin position="188"/>
        <end position="255"/>
    </location>
</feature>
<dbReference type="EMBL" id="NEVH01013549">
    <property type="protein sequence ID" value="PNF28820.1"/>
    <property type="molecule type" value="Genomic_DNA"/>
</dbReference>
<dbReference type="GO" id="GO:0007059">
    <property type="term" value="P:chromosome segregation"/>
    <property type="evidence" value="ECO:0007669"/>
    <property type="project" value="TreeGrafter"/>
</dbReference>
<evidence type="ECO:0000313" key="4">
    <source>
        <dbReference type="Proteomes" id="UP000235965"/>
    </source>
</evidence>
<feature type="region of interest" description="Disordered" evidence="2">
    <location>
        <begin position="323"/>
        <end position="354"/>
    </location>
</feature>
<dbReference type="GO" id="GO:0031616">
    <property type="term" value="C:spindle pole centrosome"/>
    <property type="evidence" value="ECO:0007669"/>
    <property type="project" value="TreeGrafter"/>
</dbReference>
<dbReference type="GO" id="GO:0051382">
    <property type="term" value="P:kinetochore assembly"/>
    <property type="evidence" value="ECO:0007669"/>
    <property type="project" value="TreeGrafter"/>
</dbReference>
<dbReference type="PANTHER" id="PTHR12353">
    <property type="entry name" value="DISKS LARGE-ASSOCIATED PROTEIN DAP SAP90/PSD-95-ASSOCIATED PROTEIN"/>
    <property type="match status" value="1"/>
</dbReference>
<feature type="region of interest" description="Disordered" evidence="2">
    <location>
        <begin position="494"/>
        <end position="513"/>
    </location>
</feature>
<dbReference type="GO" id="GO:0005634">
    <property type="term" value="C:nucleus"/>
    <property type="evidence" value="ECO:0007669"/>
    <property type="project" value="TreeGrafter"/>
</dbReference>
<gene>
    <name evidence="3" type="ORF">B7P43_G04433</name>
</gene>
<proteinExistence type="inferred from homology"/>
<dbReference type="STRING" id="105785.A0A2J7QJR2"/>
<feature type="compositionally biased region" description="Polar residues" evidence="2">
    <location>
        <begin position="46"/>
        <end position="60"/>
    </location>
</feature>
<feature type="region of interest" description="Disordered" evidence="2">
    <location>
        <begin position="680"/>
        <end position="707"/>
    </location>
</feature>
<feature type="region of interest" description="Disordered" evidence="2">
    <location>
        <begin position="138"/>
        <end position="157"/>
    </location>
</feature>
<feature type="region of interest" description="Disordered" evidence="2">
    <location>
        <begin position="45"/>
        <end position="70"/>
    </location>
</feature>
<dbReference type="GO" id="GO:0008017">
    <property type="term" value="F:microtubule binding"/>
    <property type="evidence" value="ECO:0007669"/>
    <property type="project" value="TreeGrafter"/>
</dbReference>
<dbReference type="InterPro" id="IPR005026">
    <property type="entry name" value="SAPAP"/>
</dbReference>
<dbReference type="InParanoid" id="A0A2J7QJR2"/>
<feature type="region of interest" description="Disordered" evidence="2">
    <location>
        <begin position="518"/>
        <end position="584"/>
    </location>
</feature>
<evidence type="ECO:0008006" key="5">
    <source>
        <dbReference type="Google" id="ProtNLM"/>
    </source>
</evidence>
<dbReference type="Proteomes" id="UP000235965">
    <property type="component" value="Unassembled WGS sequence"/>
</dbReference>
<dbReference type="GO" id="GO:0051642">
    <property type="term" value="P:centrosome localization"/>
    <property type="evidence" value="ECO:0007669"/>
    <property type="project" value="TreeGrafter"/>
</dbReference>
<protein>
    <recommendedName>
        <fullName evidence="5">Disks large-associated protein 5</fullName>
    </recommendedName>
</protein>
<dbReference type="PANTHER" id="PTHR12353:SF1">
    <property type="entry name" value="DISKS LARGE-ASSOCIATED PROTEIN 5"/>
    <property type="match status" value="1"/>
</dbReference>
<dbReference type="GO" id="GO:0007346">
    <property type="term" value="P:regulation of mitotic cell cycle"/>
    <property type="evidence" value="ECO:0007669"/>
    <property type="project" value="TreeGrafter"/>
</dbReference>
<feature type="region of interest" description="Disordered" evidence="2">
    <location>
        <begin position="268"/>
        <end position="299"/>
    </location>
</feature>
<sequence>MMAGMISRFREEYKKNVLVSAGARKYKRIQKQLEYRHVSRTEQFSKQRNLNGLTDDSQIPKTAADSRKSRLEKWKEEKQRQKLLKKALEKPVFKCGVVHHKMGSPYLNDLTNMSHIEHNKKTSTHAGLEHPRFRQKTAAMKKTSVTDSTTSFAPSNFRFKPPKIKPVALTEEGPRINIFAAGKGVITREGNSSTNQPQINPLRRVTRSQTRACNESEQPHFTNVGSRNRRCKNPHIPERRGIPKTETPVIESSNTHIVKGSAISKADIPAVEDIDTDERAGPSTGGAAEGNATPKPHVQPEGVSHILVQTECFPIQYSPFVTKNRGSSSRRSDKLADESEQYNEQGGLGSSALNSSANYATEENEQHGVMYFRSVLNSETKRLESMCQEWLHIQSSTYDLPSEISDMISAAVGQTQLLLKKKFCQFNGLIDRCEKTSELETTEAPVMCSDLNGFWDMVYMQVEDVDLRFSKLEKLKLNSWREEENTVCVEAKRPATRGSKQAKKVQKPAKSSIRAMITAARKRRQIESPEDVGGVSMNPACTPKQGAVSRSESTPIVSRKSQTSVLQHTLLDQHKRHSRGRRQEPSPIVIKVAQIAKFSEAACAPSPCTKSLPTQTSRKSILKSVMNSLSTPTNTALNIDNQNVNDESIIAIRHSSVDTKGNNMFKVRRSSRSVRRKVRFEDAGDDSQPKEVQPMTPYISQSQRPERRYSTRISLLGSLDADDIVMPLATGDLICLDSPVSEPRRVTRRSVRLSTQARN</sequence>
<dbReference type="GO" id="GO:0023052">
    <property type="term" value="P:signaling"/>
    <property type="evidence" value="ECO:0007669"/>
    <property type="project" value="InterPro"/>
</dbReference>
<feature type="compositionally biased region" description="Polar residues" evidence="2">
    <location>
        <begin position="207"/>
        <end position="226"/>
    </location>
</feature>
<dbReference type="GO" id="GO:0005737">
    <property type="term" value="C:cytoplasm"/>
    <property type="evidence" value="ECO:0007669"/>
    <property type="project" value="TreeGrafter"/>
</dbReference>
<keyword evidence="4" id="KW-1185">Reference proteome</keyword>
<dbReference type="OrthoDB" id="10023951at2759"/>
<evidence type="ECO:0000256" key="1">
    <source>
        <dbReference type="ARBA" id="ARBA00008839"/>
    </source>
</evidence>
<comment type="caution">
    <text evidence="3">The sequence shown here is derived from an EMBL/GenBank/DDBJ whole genome shotgun (WGS) entry which is preliminary data.</text>
</comment>
<reference evidence="3 4" key="1">
    <citation type="submission" date="2017-12" db="EMBL/GenBank/DDBJ databases">
        <title>Hemimetabolous genomes reveal molecular basis of termite eusociality.</title>
        <authorList>
            <person name="Harrison M.C."/>
            <person name="Jongepier E."/>
            <person name="Robertson H.M."/>
            <person name="Arning N."/>
            <person name="Bitard-Feildel T."/>
            <person name="Chao H."/>
            <person name="Childers C.P."/>
            <person name="Dinh H."/>
            <person name="Doddapaneni H."/>
            <person name="Dugan S."/>
            <person name="Gowin J."/>
            <person name="Greiner C."/>
            <person name="Han Y."/>
            <person name="Hu H."/>
            <person name="Hughes D.S.T."/>
            <person name="Huylmans A.-K."/>
            <person name="Kemena C."/>
            <person name="Kremer L.P.M."/>
            <person name="Lee S.L."/>
            <person name="Lopez-Ezquerra A."/>
            <person name="Mallet L."/>
            <person name="Monroy-Kuhn J.M."/>
            <person name="Moser A."/>
            <person name="Murali S.C."/>
            <person name="Muzny D.M."/>
            <person name="Otani S."/>
            <person name="Piulachs M.-D."/>
            <person name="Poelchau M."/>
            <person name="Qu J."/>
            <person name="Schaub F."/>
            <person name="Wada-Katsumata A."/>
            <person name="Worley K.C."/>
            <person name="Xie Q."/>
            <person name="Ylla G."/>
            <person name="Poulsen M."/>
            <person name="Gibbs R.A."/>
            <person name="Schal C."/>
            <person name="Richards S."/>
            <person name="Belles X."/>
            <person name="Korb J."/>
            <person name="Bornberg-Bauer E."/>
        </authorList>
    </citation>
    <scope>NUCLEOTIDE SEQUENCE [LARGE SCALE GENOMIC DNA]</scope>
    <source>
        <tissue evidence="3">Whole body</tissue>
    </source>
</reference>
<dbReference type="AlphaFoldDB" id="A0A2J7QJR2"/>
<evidence type="ECO:0000313" key="3">
    <source>
        <dbReference type="EMBL" id="PNF28820.1"/>
    </source>
</evidence>
<comment type="similarity">
    <text evidence="1">Belongs to the SAPAP family.</text>
</comment>
<feature type="compositionally biased region" description="Polar residues" evidence="2">
    <location>
        <begin position="143"/>
        <end position="154"/>
    </location>
</feature>
<accession>A0A2J7QJR2</accession>